<protein>
    <recommendedName>
        <fullName evidence="4">VWFA domain-containing protein</fullName>
    </recommendedName>
</protein>
<feature type="compositionally biased region" description="Polar residues" evidence="1">
    <location>
        <begin position="235"/>
        <end position="247"/>
    </location>
</feature>
<keyword evidence="3" id="KW-1185">Reference proteome</keyword>
<dbReference type="Proteomes" id="UP000321083">
    <property type="component" value="Unassembled WGS sequence"/>
</dbReference>
<evidence type="ECO:0000313" key="3">
    <source>
        <dbReference type="Proteomes" id="UP000321083"/>
    </source>
</evidence>
<name>A0A5C6M169_9PLAN</name>
<feature type="region of interest" description="Disordered" evidence="1">
    <location>
        <begin position="232"/>
        <end position="254"/>
    </location>
</feature>
<evidence type="ECO:0000313" key="2">
    <source>
        <dbReference type="EMBL" id="TWW07895.1"/>
    </source>
</evidence>
<organism evidence="2 3">
    <name type="scientific">Planctomyces bekefii</name>
    <dbReference type="NCBI Taxonomy" id="1653850"/>
    <lineage>
        <taxon>Bacteria</taxon>
        <taxon>Pseudomonadati</taxon>
        <taxon>Planctomycetota</taxon>
        <taxon>Planctomycetia</taxon>
        <taxon>Planctomycetales</taxon>
        <taxon>Planctomycetaceae</taxon>
        <taxon>Planctomyces</taxon>
    </lineage>
</organism>
<accession>A0A5C6M169</accession>
<reference evidence="2 3" key="1">
    <citation type="submission" date="2019-08" db="EMBL/GenBank/DDBJ databases">
        <title>100 year-old enigma solved: identification of Planctomyces bekefii, the type genus and species of the phylum Planctomycetes.</title>
        <authorList>
            <person name="Svetlana D.N."/>
            <person name="Overmann J."/>
        </authorList>
    </citation>
    <scope>NUCLEOTIDE SEQUENCE [LARGE SCALE GENOMIC DNA]</scope>
    <source>
        <strain evidence="2">Phe10_nw2017</strain>
    </source>
</reference>
<gene>
    <name evidence="2" type="ORF">E3A20_29760</name>
</gene>
<proteinExistence type="predicted"/>
<reference evidence="2 3" key="2">
    <citation type="submission" date="2019-08" db="EMBL/GenBank/DDBJ databases">
        <authorList>
            <person name="Henke P."/>
        </authorList>
    </citation>
    <scope>NUCLEOTIDE SEQUENCE [LARGE SCALE GENOMIC DNA]</scope>
    <source>
        <strain evidence="2">Phe10_nw2017</strain>
    </source>
</reference>
<comment type="caution">
    <text evidence="2">The sequence shown here is derived from an EMBL/GenBank/DDBJ whole genome shotgun (WGS) entry which is preliminary data.</text>
</comment>
<evidence type="ECO:0008006" key="4">
    <source>
        <dbReference type="Google" id="ProtNLM"/>
    </source>
</evidence>
<sequence>MATAAVGLLSIFWLNRQRLSSQLLGPLLRTVAWLLLAACLVNPLWSSSRPRSGANVLAIVADNSRSHLVSLDGTDNTRAAQFTKALKTGESPEPVGWLRRLSQDFELRRYTSADRLLQTERLDSVEFNGQASSLNAALRSLQQRYQGQPLAGILLLTDGNATDGQLDPELLKLLPPVYPVVPSEGQGLPDAAVGVWTVSQSAFDDAPVSLQITPRIEGAQTGQVRVTLKDALGNTIETQTRSDNSTRPKPARSG</sequence>
<evidence type="ECO:0000256" key="1">
    <source>
        <dbReference type="SAM" id="MobiDB-lite"/>
    </source>
</evidence>
<dbReference type="EMBL" id="SRHE01000955">
    <property type="protein sequence ID" value="TWW07895.1"/>
    <property type="molecule type" value="Genomic_DNA"/>
</dbReference>
<dbReference type="PANTHER" id="PTHR37947:SF1">
    <property type="entry name" value="BLL2462 PROTEIN"/>
    <property type="match status" value="1"/>
</dbReference>
<dbReference type="PANTHER" id="PTHR37947">
    <property type="entry name" value="BLL2462 PROTEIN"/>
    <property type="match status" value="1"/>
</dbReference>
<dbReference type="AlphaFoldDB" id="A0A5C6M169"/>